<reference evidence="6 7" key="1">
    <citation type="submission" date="2018-06" db="EMBL/GenBank/DDBJ databases">
        <authorList>
            <consortium name="Pathogen Informatics"/>
            <person name="Doyle S."/>
        </authorList>
    </citation>
    <scope>NUCLEOTIDE SEQUENCE [LARGE SCALE GENOMIC DNA]</scope>
    <source>
        <strain evidence="6 7">NCTC10821</strain>
    </source>
</reference>
<dbReference type="PANTHER" id="PTHR30483">
    <property type="entry name" value="LEUCINE-SPECIFIC-BINDING PROTEIN"/>
    <property type="match status" value="1"/>
</dbReference>
<feature type="domain" description="Leucine-binding protein" evidence="5">
    <location>
        <begin position="56"/>
        <end position="390"/>
    </location>
</feature>
<proteinExistence type="inferred from homology"/>
<name>A0A378TGA6_9MYCO</name>
<dbReference type="InterPro" id="IPR051010">
    <property type="entry name" value="BCAA_transport"/>
</dbReference>
<dbReference type="InterPro" id="IPR006311">
    <property type="entry name" value="TAT_signal"/>
</dbReference>
<organism evidence="6 7">
    <name type="scientific">Mycolicibacterium tokaiense</name>
    <dbReference type="NCBI Taxonomy" id="39695"/>
    <lineage>
        <taxon>Bacteria</taxon>
        <taxon>Bacillati</taxon>
        <taxon>Actinomycetota</taxon>
        <taxon>Actinomycetes</taxon>
        <taxon>Mycobacteriales</taxon>
        <taxon>Mycobacteriaceae</taxon>
        <taxon>Mycolicibacterium</taxon>
    </lineage>
</organism>
<keyword evidence="3" id="KW-0732">Signal</keyword>
<dbReference type="RefSeq" id="WP_163907971.1">
    <property type="nucleotide sequence ID" value="NZ_AP022600.1"/>
</dbReference>
<dbReference type="AlphaFoldDB" id="A0A378TGA6"/>
<dbReference type="InterPro" id="IPR028081">
    <property type="entry name" value="Leu-bd"/>
</dbReference>
<evidence type="ECO:0000256" key="4">
    <source>
        <dbReference type="ARBA" id="ARBA00022970"/>
    </source>
</evidence>
<dbReference type="PRINTS" id="PR00337">
    <property type="entry name" value="LEUILEVALBP"/>
</dbReference>
<dbReference type="Gene3D" id="3.40.50.2300">
    <property type="match status" value="2"/>
</dbReference>
<comment type="similarity">
    <text evidence="1">Belongs to the leucine-binding protein family.</text>
</comment>
<keyword evidence="2" id="KW-0813">Transport</keyword>
<dbReference type="InterPro" id="IPR000709">
    <property type="entry name" value="Leu_Ile_Val-bd"/>
</dbReference>
<evidence type="ECO:0000256" key="3">
    <source>
        <dbReference type="ARBA" id="ARBA00022729"/>
    </source>
</evidence>
<dbReference type="CDD" id="cd06342">
    <property type="entry name" value="PBP1_ABC_LIVBP-like"/>
    <property type="match status" value="1"/>
</dbReference>
<keyword evidence="7" id="KW-1185">Reference proteome</keyword>
<dbReference type="GO" id="GO:0006865">
    <property type="term" value="P:amino acid transport"/>
    <property type="evidence" value="ECO:0007669"/>
    <property type="project" value="UniProtKB-KW"/>
</dbReference>
<dbReference type="SUPFAM" id="SSF53822">
    <property type="entry name" value="Periplasmic binding protein-like I"/>
    <property type="match status" value="1"/>
</dbReference>
<dbReference type="PROSITE" id="PS51318">
    <property type="entry name" value="TAT"/>
    <property type="match status" value="1"/>
</dbReference>
<keyword evidence="4" id="KW-0029">Amino-acid transport</keyword>
<accession>A0A378TGA6</accession>
<sequence length="443" mass="46823">MPDTPPPARPRGVSRRNFVNGLGIAGLGGVVVGGGAAWAAKPAGSGIGGTAAAGDPIKIGSVAPLTGPYSGDGQEMVRGAEMAIDDINGAGGVAGRPVELVTADISDQAPENFIQAAQRLVSQERVSAVFSGYTTTTSAEYQIYGDAGVPMLHANTLQSNTDFVVDNGITSIYQVCPTEIWYAAGFLQLMRQWIESGTWTPSSNTAAVIASNDSYSISIATVFQEGLREMGWDITFYDEVTAPNADWGPQLARIRANPPGLIFITDYLAGDLASFATQFAGAPTPSLLYQQYGPSVPEYLDLAKGAANGVLWSTTIGTLPDDIGTSFRERYQSKYGAPAGLSQSGAQYDAVRLWARAAAQAGNPDDFDRVNQFLAATVFRGVVGTYAFDPTELTAVPYPDKVNDPSLGMPHLTYQIQDGKQVLLSPDPYTQGQFALPPWMAGR</sequence>
<evidence type="ECO:0000313" key="6">
    <source>
        <dbReference type="EMBL" id="STZ59779.1"/>
    </source>
</evidence>
<evidence type="ECO:0000259" key="5">
    <source>
        <dbReference type="Pfam" id="PF13458"/>
    </source>
</evidence>
<evidence type="ECO:0000256" key="2">
    <source>
        <dbReference type="ARBA" id="ARBA00022448"/>
    </source>
</evidence>
<dbReference type="PANTHER" id="PTHR30483:SF6">
    <property type="entry name" value="PERIPLASMIC BINDING PROTEIN OF ABC TRANSPORTER FOR NATURAL AMINO ACIDS"/>
    <property type="match status" value="1"/>
</dbReference>
<gene>
    <name evidence="6" type="primary">braC_2</name>
    <name evidence="6" type="ORF">NCTC10821_03317</name>
</gene>
<dbReference type="InterPro" id="IPR028082">
    <property type="entry name" value="Peripla_BP_I"/>
</dbReference>
<evidence type="ECO:0000256" key="1">
    <source>
        <dbReference type="ARBA" id="ARBA00010062"/>
    </source>
</evidence>
<protein>
    <submittedName>
        <fullName evidence="6">ABC transporter periplasmic protein</fullName>
    </submittedName>
</protein>
<evidence type="ECO:0000313" key="7">
    <source>
        <dbReference type="Proteomes" id="UP000254978"/>
    </source>
</evidence>
<dbReference type="EMBL" id="UGQT01000001">
    <property type="protein sequence ID" value="STZ59779.1"/>
    <property type="molecule type" value="Genomic_DNA"/>
</dbReference>
<dbReference type="Pfam" id="PF13458">
    <property type="entry name" value="Peripla_BP_6"/>
    <property type="match status" value="1"/>
</dbReference>
<dbReference type="Proteomes" id="UP000254978">
    <property type="component" value="Unassembled WGS sequence"/>
</dbReference>